<organism evidence="12">
    <name type="scientific">Anopheles atroparvus</name>
    <name type="common">European mosquito</name>
    <dbReference type="NCBI Taxonomy" id="41427"/>
    <lineage>
        <taxon>Eukaryota</taxon>
        <taxon>Metazoa</taxon>
        <taxon>Ecdysozoa</taxon>
        <taxon>Arthropoda</taxon>
        <taxon>Hexapoda</taxon>
        <taxon>Insecta</taxon>
        <taxon>Pterygota</taxon>
        <taxon>Neoptera</taxon>
        <taxon>Endopterygota</taxon>
        <taxon>Diptera</taxon>
        <taxon>Nematocera</taxon>
        <taxon>Culicoidea</taxon>
        <taxon>Culicidae</taxon>
        <taxon>Anophelinae</taxon>
        <taxon>Anopheles</taxon>
    </lineage>
</organism>
<dbReference type="GO" id="GO:0016485">
    <property type="term" value="P:protein processing"/>
    <property type="evidence" value="ECO:0007669"/>
    <property type="project" value="TreeGrafter"/>
</dbReference>
<comment type="subcellular location">
    <subcellularLocation>
        <location evidence="2">Cell membrane</location>
        <topology evidence="2">Single-pass type II membrane protein</topology>
    </subcellularLocation>
</comment>
<feature type="transmembrane region" description="Helical" evidence="9">
    <location>
        <begin position="57"/>
        <end position="77"/>
    </location>
</feature>
<dbReference type="EnsemblMetazoa" id="AATE013755-RB">
    <property type="protein sequence ID" value="AATE013755-PB.1"/>
    <property type="gene ID" value="AATE013755"/>
</dbReference>
<dbReference type="Pfam" id="PF05649">
    <property type="entry name" value="Peptidase_M13_N"/>
    <property type="match status" value="1"/>
</dbReference>
<dbReference type="PANTHER" id="PTHR11733">
    <property type="entry name" value="ZINC METALLOPROTEASE FAMILY M13 NEPRILYSIN-RELATED"/>
    <property type="match status" value="1"/>
</dbReference>
<evidence type="ECO:0000256" key="2">
    <source>
        <dbReference type="ARBA" id="ARBA00004401"/>
    </source>
</evidence>
<dbReference type="InterPro" id="IPR018497">
    <property type="entry name" value="Peptidase_M13_C"/>
</dbReference>
<reference evidence="13" key="1">
    <citation type="submission" date="2021-09" db="EMBL/GenBank/DDBJ databases">
        <authorList>
            <consortium name="Infravec"/>
            <person name="Campbell I L."/>
            <person name="Maslen G."/>
            <person name="Yates A."/>
        </authorList>
    </citation>
    <scope>NUCLEOTIDE SEQUENCE [LARGE SCALE GENOMIC DNA]</scope>
    <source>
        <strain evidence="13">Infravec2 EBRE</strain>
    </source>
</reference>
<evidence type="ECO:0000256" key="9">
    <source>
        <dbReference type="SAM" id="Phobius"/>
    </source>
</evidence>
<comment type="similarity">
    <text evidence="3">Belongs to the peptidase M13 family.</text>
</comment>
<evidence type="ECO:0000259" key="10">
    <source>
        <dbReference type="Pfam" id="PF01431"/>
    </source>
</evidence>
<dbReference type="STRING" id="41427.A0A240PLB3"/>
<dbReference type="PROSITE" id="PS51885">
    <property type="entry name" value="NEPRILYSIN"/>
    <property type="match status" value="1"/>
</dbReference>
<dbReference type="GO" id="GO:0046872">
    <property type="term" value="F:metal ion binding"/>
    <property type="evidence" value="ECO:0007669"/>
    <property type="project" value="UniProtKB-KW"/>
</dbReference>
<dbReference type="VEuPathDB" id="VectorBase:AATE013755"/>
<comment type="cofactor">
    <cofactor evidence="1">
        <name>Zn(2+)</name>
        <dbReference type="ChEBI" id="CHEBI:29105"/>
    </cofactor>
</comment>
<evidence type="ECO:0000313" key="12">
    <source>
        <dbReference type="EnsemblMetazoa" id="AATE013755-PB.1"/>
    </source>
</evidence>
<evidence type="ECO:0000259" key="11">
    <source>
        <dbReference type="Pfam" id="PF05649"/>
    </source>
</evidence>
<accession>A0A240PLB3</accession>
<dbReference type="InterPro" id="IPR024079">
    <property type="entry name" value="MetalloPept_cat_dom_sf"/>
</dbReference>
<dbReference type="CDD" id="cd08662">
    <property type="entry name" value="M13"/>
    <property type="match status" value="1"/>
</dbReference>
<keyword evidence="9" id="KW-1133">Transmembrane helix</keyword>
<dbReference type="EnsemblMetazoa" id="ENSAATROPT016249">
    <property type="protein sequence ID" value="ENSAATROPP014273"/>
    <property type="gene ID" value="ENSAATROPG013294"/>
</dbReference>
<evidence type="ECO:0000313" key="13">
    <source>
        <dbReference type="Proteomes" id="UP000075880"/>
    </source>
</evidence>
<dbReference type="AlphaFoldDB" id="A0A240PLB3"/>
<evidence type="ECO:0000256" key="4">
    <source>
        <dbReference type="ARBA" id="ARBA00022670"/>
    </source>
</evidence>
<keyword evidence="8" id="KW-0482">Metalloprotease</keyword>
<keyword evidence="4" id="KW-0645">Protease</keyword>
<dbReference type="Gene3D" id="1.10.1380.10">
    <property type="entry name" value="Neutral endopeptidase , domain2"/>
    <property type="match status" value="1"/>
</dbReference>
<sequence length="791" mass="90522">MSVQMTRYKQAQFADEDSSSIGSIQINETTRSPTMHIRYHAARGTSLWNARSKLEKVLILLLAFAIVLIVVLSSLLANDTTRILHVRPHVGSDKDPFGVDEQAPCLNQHCIFAASEILHSIDWSVDPCDDFYAFSCNQWIKNNPIPEGKAMWGLFGKLEQQNQLVLKNALERPLAEFKSKAEKKAKLYYQSCLDEDETMEKLGAEPLQKLLRQIGGWNVTANASGFDVSRWSLQRTLQTLQIKYNMGGLFGWAVGEDDRNSSKHIIQIDQGGLTLPSRDNYLNKTANAKILTAYLEYMTKVSVLLGADETDARRQMLEVIEFETRLANITTSQDMRRDEETLYHSMTLTELQEKAPFINWQEHFEEAFRLVRRKITEKERVVVYAPEYLEKLNLLMKEYTATDEKKTILNNYLVWQTVRTLTACLSKAFRDAYKGLRKALMGSDGGEELWRYCVSDTSNVLGFAVGAMFVRDVFHGDSKPQAEDMINQVRDAFKENFKNLDWMDAETRRLAVEKADAISDMIGFPDYILYADELDRKYQELTIDPTTYFENNLNYNVYSLKKNLEKLDLPVNKTKWGMTPPTVNAYYTPTKNQIVFPAGILQNPFFDIKNSKSLNYGAMGVVMGHELTHAFDDQGREYDKYGNLHQWWNNHTIELFKNQTECFNRQYSAYRINGKPINGKQTMGENIADNGGLKAAFHAYVSNERTSYTDTDTLPLPGVNMTHRQLFFVSFAQVWCSAVTDETTTLQIEKDSHSPPKYRVIGPLSNLREFSETFGCPLGTGMNPLEKCEVW</sequence>
<evidence type="ECO:0000256" key="8">
    <source>
        <dbReference type="ARBA" id="ARBA00023049"/>
    </source>
</evidence>
<reference evidence="12" key="2">
    <citation type="submission" date="2022-08" db="UniProtKB">
        <authorList>
            <consortium name="EnsemblMetazoa"/>
        </authorList>
    </citation>
    <scope>IDENTIFICATION</scope>
    <source>
        <strain evidence="12">EBRO</strain>
    </source>
</reference>
<keyword evidence="9" id="KW-0812">Transmembrane</keyword>
<dbReference type="InterPro" id="IPR042089">
    <property type="entry name" value="Peptidase_M13_dom_2"/>
</dbReference>
<keyword evidence="6" id="KW-0378">Hydrolase</keyword>
<dbReference type="InterPro" id="IPR000718">
    <property type="entry name" value="Peptidase_M13"/>
</dbReference>
<dbReference type="GO" id="GO:0005886">
    <property type="term" value="C:plasma membrane"/>
    <property type="evidence" value="ECO:0007669"/>
    <property type="project" value="UniProtKB-SubCell"/>
</dbReference>
<keyword evidence="7" id="KW-0862">Zinc</keyword>
<proteinExistence type="inferred from homology"/>
<evidence type="ECO:0000256" key="1">
    <source>
        <dbReference type="ARBA" id="ARBA00001947"/>
    </source>
</evidence>
<evidence type="ECO:0000256" key="7">
    <source>
        <dbReference type="ARBA" id="ARBA00022833"/>
    </source>
</evidence>
<dbReference type="GO" id="GO:0004222">
    <property type="term" value="F:metalloendopeptidase activity"/>
    <property type="evidence" value="ECO:0007669"/>
    <property type="project" value="InterPro"/>
</dbReference>
<evidence type="ECO:0000256" key="3">
    <source>
        <dbReference type="ARBA" id="ARBA00007357"/>
    </source>
</evidence>
<name>A0A240PLB3_ANOAO</name>
<dbReference type="InterPro" id="IPR008753">
    <property type="entry name" value="Peptidase_M13_N"/>
</dbReference>
<keyword evidence="9" id="KW-0472">Membrane</keyword>
<dbReference type="OrthoDB" id="6475849at2759"/>
<feature type="domain" description="Peptidase M13 C-terminal" evidence="10">
    <location>
        <begin position="584"/>
        <end position="790"/>
    </location>
</feature>
<evidence type="ECO:0000256" key="5">
    <source>
        <dbReference type="ARBA" id="ARBA00022723"/>
    </source>
</evidence>
<dbReference type="Proteomes" id="UP000075880">
    <property type="component" value="Unassembled WGS sequence"/>
</dbReference>
<dbReference type="Gene3D" id="3.40.390.10">
    <property type="entry name" value="Collagenase (Catalytic Domain)"/>
    <property type="match status" value="1"/>
</dbReference>
<dbReference type="PANTHER" id="PTHR11733:SF167">
    <property type="entry name" value="FI17812P1-RELATED"/>
    <property type="match status" value="1"/>
</dbReference>
<feature type="domain" description="Peptidase M13 N-terminal" evidence="11">
    <location>
        <begin position="127"/>
        <end position="525"/>
    </location>
</feature>
<dbReference type="Pfam" id="PF01431">
    <property type="entry name" value="Peptidase_M13"/>
    <property type="match status" value="1"/>
</dbReference>
<keyword evidence="13" id="KW-1185">Reference proteome</keyword>
<evidence type="ECO:0000256" key="6">
    <source>
        <dbReference type="ARBA" id="ARBA00022801"/>
    </source>
</evidence>
<keyword evidence="5" id="KW-0479">Metal-binding</keyword>
<dbReference type="PRINTS" id="PR00786">
    <property type="entry name" value="NEPRILYSIN"/>
</dbReference>
<protein>
    <submittedName>
        <fullName evidence="12">Uncharacterized protein</fullName>
    </submittedName>
</protein>
<dbReference type="SUPFAM" id="SSF55486">
    <property type="entry name" value="Metalloproteases ('zincins'), catalytic domain"/>
    <property type="match status" value="1"/>
</dbReference>